<dbReference type="EMBL" id="LIPY01000118">
    <property type="protein sequence ID" value="KWX73241.1"/>
    <property type="molecule type" value="Genomic_DNA"/>
</dbReference>
<protein>
    <submittedName>
        <fullName evidence="1">Uncharacterized protein</fullName>
    </submittedName>
</protein>
<reference evidence="1 2" key="1">
    <citation type="submission" date="2015-08" db="EMBL/GenBank/DDBJ databases">
        <title>Genome of Paenibacillus jilunlii.</title>
        <authorList>
            <person name="Sant'Anna F.H."/>
            <person name="Ambrosini A."/>
            <person name="Souza R."/>
            <person name="Bach E."/>
            <person name="Fernandes G."/>
            <person name="Balsanelli E."/>
            <person name="Baura V.A."/>
            <person name="Pedrosa F.O."/>
            <person name="Souza E.M."/>
            <person name="Passaglia L."/>
        </authorList>
    </citation>
    <scope>NUCLEOTIDE SEQUENCE [LARGE SCALE GENOMIC DNA]</scope>
    <source>
        <strain evidence="1 2">DSM 23019</strain>
    </source>
</reference>
<comment type="caution">
    <text evidence="1">The sequence shown here is derived from an EMBL/GenBank/DDBJ whole genome shotgun (WGS) entry which is preliminary data.</text>
</comment>
<organism evidence="1 2">
    <name type="scientific">Paenibacillus jilunlii</name>
    <dbReference type="NCBI Taxonomy" id="682956"/>
    <lineage>
        <taxon>Bacteria</taxon>
        <taxon>Bacillati</taxon>
        <taxon>Bacillota</taxon>
        <taxon>Bacilli</taxon>
        <taxon>Bacillales</taxon>
        <taxon>Paenibacillaceae</taxon>
        <taxon>Paenibacillus</taxon>
    </lineage>
</organism>
<evidence type="ECO:0000313" key="2">
    <source>
        <dbReference type="Proteomes" id="UP000070252"/>
    </source>
</evidence>
<keyword evidence="2" id="KW-1185">Reference proteome</keyword>
<dbReference type="Proteomes" id="UP000070252">
    <property type="component" value="Unassembled WGS sequence"/>
</dbReference>
<evidence type="ECO:0000313" key="1">
    <source>
        <dbReference type="EMBL" id="KWX73241.1"/>
    </source>
</evidence>
<accession>A0ABR5SRS3</accession>
<proteinExistence type="predicted"/>
<sequence length="66" mass="7730">MEKSTQCLAYREETPQIESVSRRAELPKFTPEQFPEFFSFHMEGKRRGNRPQTVISAKVRQVSVMP</sequence>
<gene>
    <name evidence="1" type="ORF">AML91_19435</name>
</gene>
<name>A0ABR5SRS3_9BACL</name>